<name>A0A5M9MJ63_9EURO</name>
<protein>
    <submittedName>
        <fullName evidence="1">Uncharacterized protein</fullName>
    </submittedName>
</protein>
<dbReference type="Proteomes" id="UP000324241">
    <property type="component" value="Unassembled WGS sequence"/>
</dbReference>
<dbReference type="GeneID" id="54330029"/>
<dbReference type="EMBL" id="QUQM01000007">
    <property type="protein sequence ID" value="KAA8645906.1"/>
    <property type="molecule type" value="Genomic_DNA"/>
</dbReference>
<evidence type="ECO:0000313" key="1">
    <source>
        <dbReference type="EMBL" id="KAA8645906.1"/>
    </source>
</evidence>
<proteinExistence type="predicted"/>
<gene>
    <name evidence="1" type="ORF">ATNIH1004_007327</name>
</gene>
<evidence type="ECO:0000313" key="2">
    <source>
        <dbReference type="Proteomes" id="UP000324241"/>
    </source>
</evidence>
<organism evidence="1 2">
    <name type="scientific">Aspergillus tanneri</name>
    <dbReference type="NCBI Taxonomy" id="1220188"/>
    <lineage>
        <taxon>Eukaryota</taxon>
        <taxon>Fungi</taxon>
        <taxon>Dikarya</taxon>
        <taxon>Ascomycota</taxon>
        <taxon>Pezizomycotina</taxon>
        <taxon>Eurotiomycetes</taxon>
        <taxon>Eurotiomycetidae</taxon>
        <taxon>Eurotiales</taxon>
        <taxon>Aspergillaceae</taxon>
        <taxon>Aspergillus</taxon>
        <taxon>Aspergillus subgen. Circumdati</taxon>
    </lineage>
</organism>
<comment type="caution">
    <text evidence="1">The sequence shown here is derived from an EMBL/GenBank/DDBJ whole genome shotgun (WGS) entry which is preliminary data.</text>
</comment>
<dbReference type="RefSeq" id="XP_033425267.1">
    <property type="nucleotide sequence ID" value="XM_033571952.1"/>
</dbReference>
<accession>A0A5M9MJ63</accession>
<reference evidence="1 2" key="1">
    <citation type="submission" date="2019-08" db="EMBL/GenBank/DDBJ databases">
        <title>The genome sequence of a newly discovered highly antifungal drug resistant Aspergillus species, Aspergillus tanneri NIH 1004.</title>
        <authorList>
            <person name="Mounaud S."/>
            <person name="Singh I."/>
            <person name="Joardar V."/>
            <person name="Pakala S."/>
            <person name="Pakala S."/>
            <person name="Venepally P."/>
            <person name="Chung J.K."/>
            <person name="Losada L."/>
            <person name="Nierman W.C."/>
        </authorList>
    </citation>
    <scope>NUCLEOTIDE SEQUENCE [LARGE SCALE GENOMIC DNA]</scope>
    <source>
        <strain evidence="1 2">NIH1004</strain>
    </source>
</reference>
<sequence>MAEADTIHGVKETRISQIVHGEFAYPAAERRLELWDQCSLELPMLVKEPSDWKVGYRSKPERMILEVVEGFLPRKPLRVFFTGKDISANRRNLSVYER</sequence>
<dbReference type="AlphaFoldDB" id="A0A5M9MJ63"/>